<dbReference type="SUPFAM" id="SSF103473">
    <property type="entry name" value="MFS general substrate transporter"/>
    <property type="match status" value="1"/>
</dbReference>
<dbReference type="CDD" id="cd17317">
    <property type="entry name" value="MFS_SLC22"/>
    <property type="match status" value="1"/>
</dbReference>
<dbReference type="Gene3D" id="1.20.1250.20">
    <property type="entry name" value="MFS general substrate transporter like domains"/>
    <property type="match status" value="1"/>
</dbReference>
<evidence type="ECO:0000256" key="3">
    <source>
        <dbReference type="ARBA" id="ARBA00022989"/>
    </source>
</evidence>
<accession>A0A8S1EVY0</accession>
<comment type="caution">
    <text evidence="8">The sequence shown here is derived from an EMBL/GenBank/DDBJ whole genome shotgun (WGS) entry which is preliminary data.</text>
</comment>
<organism evidence="8 9">
    <name type="scientific">Caenorhabditis bovis</name>
    <dbReference type="NCBI Taxonomy" id="2654633"/>
    <lineage>
        <taxon>Eukaryota</taxon>
        <taxon>Metazoa</taxon>
        <taxon>Ecdysozoa</taxon>
        <taxon>Nematoda</taxon>
        <taxon>Chromadorea</taxon>
        <taxon>Rhabditida</taxon>
        <taxon>Rhabditina</taxon>
        <taxon>Rhabditomorpha</taxon>
        <taxon>Rhabditoidea</taxon>
        <taxon>Rhabditidae</taxon>
        <taxon>Peloderinae</taxon>
        <taxon>Caenorhabditis</taxon>
    </lineage>
</organism>
<dbReference type="AlphaFoldDB" id="A0A8S1EVY0"/>
<feature type="transmembrane region" description="Helical" evidence="6">
    <location>
        <begin position="493"/>
        <end position="513"/>
    </location>
</feature>
<sequence>MSRSNEGTQRSKSVSKSSETPPTDERHKSELSENHLKHLDPDKFIEAYGNYGSYQIFTYIIVQTLNFFYSASIYVMSYVQLNIKKECVYNSTILLPISQQCIINTDGLQGKLAHLSNKKCGSIAGTEIRYIQQSAKTNLLIDFGYSCSHWFYQEFGLTVFTIGAIFAVPIMCWMADRFGRRPIIVFSTILAFFANVAAAFSPNYIVFLILRFIVGAASDTYLSVASVATCEYISERARAWITVVYNIAWASGMLWTLTASVITDDWRYRYLIVIAPGAYGFFLWCFLPESPHWLILHGKTEKLKKYIRISNRFNREKPDFEECRGDVHHEENHESLLVLFGSPQMLWLMFSNGFIEFVIALVYFAISFLSVELGDDHFKAFLFSSLIEIPSGLLVLPLMLNFGRRSITILSLGIQSAALLITAFVIDYYISALILMLIAKAMATIVYTTHPIWANEQFPTSVRSISFSIMNIPQSLGIIAAPYLKHIEMRPKWIPFTVIAGASFIATFLACLLNETKNMRLPPDVSSVSSISTEPTKSSFSKMEWPKMEASNEDCPLMETDSAKSDEKSDEKKATTTTNEDEPAVKVYVRPLEVTVPADFIYKKSSEQQKTYWSTMTSRIETETTVNRWSIPPIKTVEGQPPGPEDHPTTKEGAEREGKVIGITPNYKIGEGQPKHEVNLGRTGYLPNGQGDYKVSMRHEEYKQTFIDPKVSDILPYIENKNE</sequence>
<feature type="domain" description="Major facilitator superfamily (MFS) profile" evidence="7">
    <location>
        <begin position="58"/>
        <end position="518"/>
    </location>
</feature>
<feature type="transmembrane region" description="Helical" evidence="6">
    <location>
        <begin position="155"/>
        <end position="175"/>
    </location>
</feature>
<keyword evidence="4 6" id="KW-0472">Membrane</keyword>
<feature type="transmembrane region" description="Helical" evidence="6">
    <location>
        <begin position="378"/>
        <end position="400"/>
    </location>
</feature>
<feature type="compositionally biased region" description="Basic and acidic residues" evidence="5">
    <location>
        <begin position="23"/>
        <end position="33"/>
    </location>
</feature>
<dbReference type="InterPro" id="IPR020846">
    <property type="entry name" value="MFS_dom"/>
</dbReference>
<feature type="compositionally biased region" description="Polar residues" evidence="5">
    <location>
        <begin position="1"/>
        <end position="21"/>
    </location>
</feature>
<dbReference type="EMBL" id="CADEPM010000003">
    <property type="protein sequence ID" value="CAB3403662.1"/>
    <property type="molecule type" value="Genomic_DNA"/>
</dbReference>
<evidence type="ECO:0000256" key="1">
    <source>
        <dbReference type="ARBA" id="ARBA00004141"/>
    </source>
</evidence>
<dbReference type="InterPro" id="IPR036259">
    <property type="entry name" value="MFS_trans_sf"/>
</dbReference>
<dbReference type="GO" id="GO:0022857">
    <property type="term" value="F:transmembrane transporter activity"/>
    <property type="evidence" value="ECO:0007669"/>
    <property type="project" value="InterPro"/>
</dbReference>
<protein>
    <recommendedName>
        <fullName evidence="7">Major facilitator superfamily (MFS) profile domain-containing protein</fullName>
    </recommendedName>
</protein>
<evidence type="ECO:0000256" key="5">
    <source>
        <dbReference type="SAM" id="MobiDB-lite"/>
    </source>
</evidence>
<dbReference type="InterPro" id="IPR011701">
    <property type="entry name" value="MFS"/>
</dbReference>
<feature type="transmembrane region" description="Helical" evidence="6">
    <location>
        <begin position="240"/>
        <end position="262"/>
    </location>
</feature>
<proteinExistence type="predicted"/>
<feature type="region of interest" description="Disordered" evidence="5">
    <location>
        <begin position="525"/>
        <end position="580"/>
    </location>
</feature>
<feature type="transmembrane region" description="Helical" evidence="6">
    <location>
        <begin position="268"/>
        <end position="287"/>
    </location>
</feature>
<gene>
    <name evidence="8" type="ORF">CBOVIS_LOCUS6099</name>
</gene>
<feature type="compositionally biased region" description="Basic and acidic residues" evidence="5">
    <location>
        <begin position="644"/>
        <end position="659"/>
    </location>
</feature>
<feature type="region of interest" description="Disordered" evidence="5">
    <location>
        <begin position="1"/>
        <end position="33"/>
    </location>
</feature>
<evidence type="ECO:0000256" key="2">
    <source>
        <dbReference type="ARBA" id="ARBA00022692"/>
    </source>
</evidence>
<reference evidence="8 9" key="1">
    <citation type="submission" date="2020-04" db="EMBL/GenBank/DDBJ databases">
        <authorList>
            <person name="Laetsch R D."/>
            <person name="Stevens L."/>
            <person name="Kumar S."/>
            <person name="Blaxter L. M."/>
        </authorList>
    </citation>
    <scope>NUCLEOTIDE SEQUENCE [LARGE SCALE GENOMIC DNA]</scope>
</reference>
<dbReference type="OrthoDB" id="3936150at2759"/>
<feature type="transmembrane region" description="Helical" evidence="6">
    <location>
        <begin position="345"/>
        <end position="366"/>
    </location>
</feature>
<feature type="compositionally biased region" description="Polar residues" evidence="5">
    <location>
        <begin position="526"/>
        <end position="541"/>
    </location>
</feature>
<keyword evidence="9" id="KW-1185">Reference proteome</keyword>
<evidence type="ECO:0000256" key="6">
    <source>
        <dbReference type="SAM" id="Phobius"/>
    </source>
</evidence>
<dbReference type="PANTHER" id="PTHR24064">
    <property type="entry name" value="SOLUTE CARRIER FAMILY 22 MEMBER"/>
    <property type="match status" value="1"/>
</dbReference>
<dbReference type="Proteomes" id="UP000494206">
    <property type="component" value="Unassembled WGS sequence"/>
</dbReference>
<keyword evidence="2 6" id="KW-0812">Transmembrane</keyword>
<evidence type="ECO:0000259" key="7">
    <source>
        <dbReference type="PROSITE" id="PS50850"/>
    </source>
</evidence>
<comment type="subcellular location">
    <subcellularLocation>
        <location evidence="1">Membrane</location>
        <topology evidence="1">Multi-pass membrane protein</topology>
    </subcellularLocation>
</comment>
<evidence type="ECO:0000313" key="8">
    <source>
        <dbReference type="EMBL" id="CAB3403662.1"/>
    </source>
</evidence>
<evidence type="ECO:0000256" key="4">
    <source>
        <dbReference type="ARBA" id="ARBA00023136"/>
    </source>
</evidence>
<evidence type="ECO:0000313" key="9">
    <source>
        <dbReference type="Proteomes" id="UP000494206"/>
    </source>
</evidence>
<name>A0A8S1EVY0_9PELO</name>
<dbReference type="GO" id="GO:0016020">
    <property type="term" value="C:membrane"/>
    <property type="evidence" value="ECO:0007669"/>
    <property type="project" value="UniProtKB-SubCell"/>
</dbReference>
<dbReference type="PROSITE" id="PS50850">
    <property type="entry name" value="MFS"/>
    <property type="match status" value="1"/>
</dbReference>
<feature type="transmembrane region" description="Helical" evidence="6">
    <location>
        <begin position="56"/>
        <end position="76"/>
    </location>
</feature>
<feature type="region of interest" description="Disordered" evidence="5">
    <location>
        <begin position="633"/>
        <end position="687"/>
    </location>
</feature>
<keyword evidence="3 6" id="KW-1133">Transmembrane helix</keyword>
<dbReference type="Pfam" id="PF07690">
    <property type="entry name" value="MFS_1"/>
    <property type="match status" value="1"/>
</dbReference>
<feature type="compositionally biased region" description="Basic and acidic residues" evidence="5">
    <location>
        <begin position="561"/>
        <end position="574"/>
    </location>
</feature>